<name>A0A059C7S9_EUCGR</name>
<dbReference type="Pfam" id="PF14226">
    <property type="entry name" value="DIOX_N"/>
    <property type="match status" value="1"/>
</dbReference>
<proteinExistence type="inferred from homology"/>
<keyword evidence="3 5" id="KW-0560">Oxidoreductase</keyword>
<dbReference type="OrthoDB" id="288590at2759"/>
<dbReference type="SUPFAM" id="SSF51197">
    <property type="entry name" value="Clavaminate synthase-like"/>
    <property type="match status" value="1"/>
</dbReference>
<dbReference type="OMA" id="ADIFYIN"/>
<dbReference type="InterPro" id="IPR044861">
    <property type="entry name" value="IPNS-like_FE2OG_OXY"/>
</dbReference>
<dbReference type="InParanoid" id="A0A059C7S9"/>
<dbReference type="PROSITE" id="PS51471">
    <property type="entry name" value="FE2OG_OXY"/>
    <property type="match status" value="1"/>
</dbReference>
<sequence length="363" mass="41238">METQVNTRERSLLVPCVQDILKENPTTVSKRYIRDDQESPVITDACSGLPQVPVIDLGRLVLEEVAKPELEKLHHACKDWGFFQLINHEVRPKLLEKVKKGIEELFNMPMEEKKKFWQRDGELDGFGQAFVFSEDQKLDWADIFYINTLPASLRKPYLFPKLPLPFRDDLDAYSKEMQALAIKLLYLIVKALGIEAKDLEGMFEEGLQGMRMNYYPPCPQPELAIGLNSHSDADAITILLQVNEMEGLQIRKDGKWVPVKPLPGAFIVNVGDIVEIMTNGIYQSIEHRAAVNAVKERVSIATFFSPRMDAEIGPMQSLIAPETPALFRRITVAEHLKGYLTSELQGKAYLDAMRIRHEEASKS</sequence>
<dbReference type="STRING" id="71139.A0A059C7S9"/>
<dbReference type="Pfam" id="PF03171">
    <property type="entry name" value="2OG-FeII_Oxy"/>
    <property type="match status" value="1"/>
</dbReference>
<dbReference type="eggNOG" id="KOG0143">
    <property type="taxonomic scope" value="Eukaryota"/>
</dbReference>
<organism evidence="7">
    <name type="scientific">Eucalyptus grandis</name>
    <name type="common">Flooded gum</name>
    <dbReference type="NCBI Taxonomy" id="71139"/>
    <lineage>
        <taxon>Eukaryota</taxon>
        <taxon>Viridiplantae</taxon>
        <taxon>Streptophyta</taxon>
        <taxon>Embryophyta</taxon>
        <taxon>Tracheophyta</taxon>
        <taxon>Spermatophyta</taxon>
        <taxon>Magnoliopsida</taxon>
        <taxon>eudicotyledons</taxon>
        <taxon>Gunneridae</taxon>
        <taxon>Pentapetalae</taxon>
        <taxon>rosids</taxon>
        <taxon>malvids</taxon>
        <taxon>Myrtales</taxon>
        <taxon>Myrtaceae</taxon>
        <taxon>Myrtoideae</taxon>
        <taxon>Eucalypteae</taxon>
        <taxon>Eucalyptus</taxon>
    </lineage>
</organism>
<dbReference type="Gene3D" id="2.60.120.330">
    <property type="entry name" value="B-lactam Antibiotic, Isopenicillin N Synthase, Chain"/>
    <property type="match status" value="1"/>
</dbReference>
<evidence type="ECO:0000259" key="6">
    <source>
        <dbReference type="PROSITE" id="PS51471"/>
    </source>
</evidence>
<dbReference type="PANTHER" id="PTHR47991">
    <property type="entry name" value="OXOGLUTARATE/IRON-DEPENDENT DIOXYGENASE"/>
    <property type="match status" value="1"/>
</dbReference>
<evidence type="ECO:0000256" key="3">
    <source>
        <dbReference type="ARBA" id="ARBA00023002"/>
    </source>
</evidence>
<dbReference type="Gramene" id="KCW74256">
    <property type="protein sequence ID" value="KCW74256"/>
    <property type="gene ID" value="EUGRSUZ_E02902"/>
</dbReference>
<dbReference type="FunFam" id="2.60.120.330:FF:000001">
    <property type="entry name" value="Protein SRG1"/>
    <property type="match status" value="1"/>
</dbReference>
<evidence type="ECO:0000256" key="4">
    <source>
        <dbReference type="ARBA" id="ARBA00023004"/>
    </source>
</evidence>
<keyword evidence="4 5" id="KW-0408">Iron</keyword>
<evidence type="ECO:0000313" key="7">
    <source>
        <dbReference type="EMBL" id="KCW74256.1"/>
    </source>
</evidence>
<dbReference type="EMBL" id="KK198757">
    <property type="protein sequence ID" value="KCW74256.1"/>
    <property type="molecule type" value="Genomic_DNA"/>
</dbReference>
<keyword evidence="2 5" id="KW-0479">Metal-binding</keyword>
<reference evidence="7" key="1">
    <citation type="submission" date="2013-07" db="EMBL/GenBank/DDBJ databases">
        <title>The genome of Eucalyptus grandis.</title>
        <authorList>
            <person name="Schmutz J."/>
            <person name="Hayes R."/>
            <person name="Myburg A."/>
            <person name="Tuskan G."/>
            <person name="Grattapaglia D."/>
            <person name="Rokhsar D.S."/>
        </authorList>
    </citation>
    <scope>NUCLEOTIDE SEQUENCE</scope>
    <source>
        <tissue evidence="7">Leaf extractions</tissue>
    </source>
</reference>
<dbReference type="InterPro" id="IPR050295">
    <property type="entry name" value="Plant_2OG-oxidoreductases"/>
</dbReference>
<dbReference type="AlphaFoldDB" id="A0A059C7S9"/>
<dbReference type="InterPro" id="IPR005123">
    <property type="entry name" value="Oxoglu/Fe-dep_dioxygenase_dom"/>
</dbReference>
<dbReference type="GO" id="GO:0046872">
    <property type="term" value="F:metal ion binding"/>
    <property type="evidence" value="ECO:0007669"/>
    <property type="project" value="UniProtKB-KW"/>
</dbReference>
<accession>A0A059C7S9</accession>
<dbReference type="GO" id="GO:0016491">
    <property type="term" value="F:oxidoreductase activity"/>
    <property type="evidence" value="ECO:0007669"/>
    <property type="project" value="UniProtKB-KW"/>
</dbReference>
<evidence type="ECO:0000256" key="2">
    <source>
        <dbReference type="ARBA" id="ARBA00022723"/>
    </source>
</evidence>
<evidence type="ECO:0000256" key="1">
    <source>
        <dbReference type="ARBA" id="ARBA00008056"/>
    </source>
</evidence>
<dbReference type="InterPro" id="IPR026992">
    <property type="entry name" value="DIOX_N"/>
</dbReference>
<dbReference type="KEGG" id="egr:104445097"/>
<dbReference type="InterPro" id="IPR027443">
    <property type="entry name" value="IPNS-like_sf"/>
</dbReference>
<comment type="similarity">
    <text evidence="1 5">Belongs to the iron/ascorbate-dependent oxidoreductase family.</text>
</comment>
<evidence type="ECO:0000256" key="5">
    <source>
        <dbReference type="RuleBase" id="RU003682"/>
    </source>
</evidence>
<gene>
    <name evidence="7" type="ORF">EUGRSUZ_E02902</name>
</gene>
<protein>
    <recommendedName>
        <fullName evidence="6">Fe2OG dioxygenase domain-containing protein</fullName>
    </recommendedName>
</protein>
<feature type="domain" description="Fe2OG dioxygenase" evidence="6">
    <location>
        <begin position="206"/>
        <end position="306"/>
    </location>
</feature>